<evidence type="ECO:0000313" key="6">
    <source>
        <dbReference type="EMBL" id="OBZ69914.1"/>
    </source>
</evidence>
<dbReference type="Proteomes" id="UP000092993">
    <property type="component" value="Unassembled WGS sequence"/>
</dbReference>
<organism evidence="6 7">
    <name type="scientific">Grifola frondosa</name>
    <name type="common">Maitake</name>
    <name type="synonym">Polyporus frondosus</name>
    <dbReference type="NCBI Taxonomy" id="5627"/>
    <lineage>
        <taxon>Eukaryota</taxon>
        <taxon>Fungi</taxon>
        <taxon>Dikarya</taxon>
        <taxon>Basidiomycota</taxon>
        <taxon>Agaricomycotina</taxon>
        <taxon>Agaricomycetes</taxon>
        <taxon>Polyporales</taxon>
        <taxon>Grifolaceae</taxon>
        <taxon>Grifola</taxon>
    </lineage>
</organism>
<evidence type="ECO:0000313" key="7">
    <source>
        <dbReference type="Proteomes" id="UP000092993"/>
    </source>
</evidence>
<dbReference type="AlphaFoldDB" id="A0A1C7M493"/>
<keyword evidence="7" id="KW-1185">Reference proteome</keyword>
<dbReference type="PROSITE" id="PS50865">
    <property type="entry name" value="ZF_MYND_2"/>
    <property type="match status" value="1"/>
</dbReference>
<dbReference type="InterPro" id="IPR002893">
    <property type="entry name" value="Znf_MYND"/>
</dbReference>
<evidence type="ECO:0000256" key="2">
    <source>
        <dbReference type="ARBA" id="ARBA00022771"/>
    </source>
</evidence>
<feature type="domain" description="MYND-type" evidence="5">
    <location>
        <begin position="388"/>
        <end position="430"/>
    </location>
</feature>
<protein>
    <recommendedName>
        <fullName evidence="5">MYND-type domain-containing protein</fullName>
    </recommendedName>
</protein>
<gene>
    <name evidence="6" type="ORF">A0H81_10215</name>
</gene>
<comment type="caution">
    <text evidence="6">The sequence shown here is derived from an EMBL/GenBank/DDBJ whole genome shotgun (WGS) entry which is preliminary data.</text>
</comment>
<dbReference type="SUPFAM" id="SSF144232">
    <property type="entry name" value="HIT/MYND zinc finger-like"/>
    <property type="match status" value="1"/>
</dbReference>
<name>A0A1C7M493_GRIFR</name>
<keyword evidence="3" id="KW-0862">Zinc</keyword>
<dbReference type="Gene3D" id="6.10.140.2220">
    <property type="match status" value="1"/>
</dbReference>
<dbReference type="OrthoDB" id="2786161at2759"/>
<dbReference type="InterPro" id="IPR044508">
    <property type="entry name" value="At5g50450/At1g67340-like"/>
</dbReference>
<dbReference type="GO" id="GO:0008270">
    <property type="term" value="F:zinc ion binding"/>
    <property type="evidence" value="ECO:0007669"/>
    <property type="project" value="UniProtKB-KW"/>
</dbReference>
<dbReference type="EMBL" id="LUGG01000015">
    <property type="protein sequence ID" value="OBZ69914.1"/>
    <property type="molecule type" value="Genomic_DNA"/>
</dbReference>
<evidence type="ECO:0000259" key="5">
    <source>
        <dbReference type="PROSITE" id="PS50865"/>
    </source>
</evidence>
<reference evidence="6 7" key="1">
    <citation type="submission" date="2016-03" db="EMBL/GenBank/DDBJ databases">
        <title>Whole genome sequencing of Grifola frondosa 9006-11.</title>
        <authorList>
            <person name="Min B."/>
            <person name="Park H."/>
            <person name="Kim J.-G."/>
            <person name="Cho H."/>
            <person name="Oh Y.-L."/>
            <person name="Kong W.-S."/>
            <person name="Choi I.-G."/>
        </authorList>
    </citation>
    <scope>NUCLEOTIDE SEQUENCE [LARGE SCALE GENOMIC DNA]</scope>
    <source>
        <strain evidence="6 7">9006-11</strain>
    </source>
</reference>
<sequence>MSKDEILRAARRSTQTKIVPLRHALDERLIPQDEVLDILFLHLNESRIPKSFATSMHPTIAAVQCLAAFANMDLEGDVGRIIDGWPGILKWSAYFFTETGNRRKVALQAVGICWISIMKHQAIVDAMGRSPTSIELATRMWLEEAIEPYNSAGRAPLSTHILMKFLQNSDGETVDRMLGTVGADCNKVAKFAVAKLQTSFGDTPTDPDGVVVHITFLTLLSGAGRAPLLNALLGANVNWVVTKALVEVSVLVNSQESVDAMVAMTYCFGYLHTSLEATDGFTWVSQSVGAGLLQAFCNCSPHFSKLEARDLKMVLEVVGNVVSRFLIYRSVIETVEVEMEKIDSGSLQAKRVGASVAKPVWDAFRALAHERAVLVRLFSTANTQVCDNVQCQKRANRKEFRRCSACLVTFYCSKECQKASWKEGDHKALCILQQRQRMEGKPMDISKRDIAFLQQLVVLESRRHLRYLRERARRDFPDTPYSGLVVCIDYSVLPTALSLKRLEGYEYDCPLDSENFRARNAVVIERARDYPDICTLIETTLERKRGVLALGPSVFSSGNSDAFWEVNLPGKDDRNPQGRAGELGRMYNEIKPYLDADVTFSPIGEMFGRLVYI</sequence>
<dbReference type="PANTHER" id="PTHR46758:SF2">
    <property type="entry name" value="OJ1485_B09.11 PROTEIN"/>
    <property type="match status" value="1"/>
</dbReference>
<keyword evidence="1" id="KW-0479">Metal-binding</keyword>
<evidence type="ECO:0000256" key="4">
    <source>
        <dbReference type="PROSITE-ProRule" id="PRU00134"/>
    </source>
</evidence>
<dbReference type="PANTHER" id="PTHR46758">
    <property type="entry name" value="MYND DOMAIN-CONTAINING"/>
    <property type="match status" value="1"/>
</dbReference>
<proteinExistence type="predicted"/>
<accession>A0A1C7M493</accession>
<dbReference type="Pfam" id="PF01753">
    <property type="entry name" value="zf-MYND"/>
    <property type="match status" value="1"/>
</dbReference>
<keyword evidence="2 4" id="KW-0863">Zinc-finger</keyword>
<dbReference type="OMA" id="ICWISIM"/>
<evidence type="ECO:0000256" key="3">
    <source>
        <dbReference type="ARBA" id="ARBA00022833"/>
    </source>
</evidence>
<evidence type="ECO:0000256" key="1">
    <source>
        <dbReference type="ARBA" id="ARBA00022723"/>
    </source>
</evidence>